<keyword evidence="2" id="KW-0732">Signal</keyword>
<accession>A0A642V4T2</accession>
<keyword evidence="4" id="KW-1185">Reference proteome</keyword>
<dbReference type="EMBL" id="SWFS01000195">
    <property type="protein sequence ID" value="KAA8914705.1"/>
    <property type="molecule type" value="Genomic_DNA"/>
</dbReference>
<protein>
    <recommendedName>
        <fullName evidence="5">GPI anchored serine-rich protein</fullName>
    </recommendedName>
</protein>
<gene>
    <name evidence="3" type="ORF">TRICI_002856</name>
</gene>
<feature type="signal peptide" evidence="2">
    <location>
        <begin position="1"/>
        <end position="26"/>
    </location>
</feature>
<reference evidence="3" key="1">
    <citation type="journal article" date="2019" name="G3 (Bethesda)">
        <title>Genome Assemblies of Two Rare Opportunistic Yeast Pathogens: Diutina rugosa (syn. Candida rugosa) and Trichomonascus ciferrii (syn. Candida ciferrii).</title>
        <authorList>
            <person name="Mixao V."/>
            <person name="Saus E."/>
            <person name="Hansen A.P."/>
            <person name="Lass-Florl C."/>
            <person name="Gabaldon T."/>
        </authorList>
    </citation>
    <scope>NUCLEOTIDE SEQUENCE</scope>
    <source>
        <strain evidence="3">CBS 4856</strain>
    </source>
</reference>
<comment type="caution">
    <text evidence="3">The sequence shown here is derived from an EMBL/GenBank/DDBJ whole genome shotgun (WGS) entry which is preliminary data.</text>
</comment>
<dbReference type="Proteomes" id="UP000761534">
    <property type="component" value="Unassembled WGS sequence"/>
</dbReference>
<evidence type="ECO:0008006" key="5">
    <source>
        <dbReference type="Google" id="ProtNLM"/>
    </source>
</evidence>
<feature type="compositionally biased region" description="Polar residues" evidence="1">
    <location>
        <begin position="164"/>
        <end position="182"/>
    </location>
</feature>
<evidence type="ECO:0000313" key="4">
    <source>
        <dbReference type="Proteomes" id="UP000761534"/>
    </source>
</evidence>
<feature type="region of interest" description="Disordered" evidence="1">
    <location>
        <begin position="147"/>
        <end position="182"/>
    </location>
</feature>
<proteinExistence type="predicted"/>
<dbReference type="AlphaFoldDB" id="A0A642V4T2"/>
<feature type="chain" id="PRO_5024970738" description="GPI anchored serine-rich protein" evidence="2">
    <location>
        <begin position="27"/>
        <end position="207"/>
    </location>
</feature>
<sequence>MVSAKLALSGAVAASVAFAQSTVVEASTEVDVSTEIATVTSCSAEGGCTGAPTVAPTEAPIQNSTTPAQSTVVAASTVVDQETELVTVTHCTGSDVVSCHHVTSTPVPAPATTAPPAGNISTPVVAPSSSADLTTYVTVSEGVTLTKTAPCETPEETGAVPSGPASNGTGNTTAPAVSSGPEQVSGQSVLQVGVAGVAIAAVGALLI</sequence>
<organism evidence="3 4">
    <name type="scientific">Trichomonascus ciferrii</name>
    <dbReference type="NCBI Taxonomy" id="44093"/>
    <lineage>
        <taxon>Eukaryota</taxon>
        <taxon>Fungi</taxon>
        <taxon>Dikarya</taxon>
        <taxon>Ascomycota</taxon>
        <taxon>Saccharomycotina</taxon>
        <taxon>Dipodascomycetes</taxon>
        <taxon>Dipodascales</taxon>
        <taxon>Trichomonascaceae</taxon>
        <taxon>Trichomonascus</taxon>
        <taxon>Trichomonascus ciferrii complex</taxon>
    </lineage>
</organism>
<dbReference type="VEuPathDB" id="FungiDB:TRICI_002856"/>
<name>A0A642V4T2_9ASCO</name>
<evidence type="ECO:0000256" key="1">
    <source>
        <dbReference type="SAM" id="MobiDB-lite"/>
    </source>
</evidence>
<evidence type="ECO:0000256" key="2">
    <source>
        <dbReference type="SAM" id="SignalP"/>
    </source>
</evidence>
<evidence type="ECO:0000313" key="3">
    <source>
        <dbReference type="EMBL" id="KAA8914705.1"/>
    </source>
</evidence>